<organism evidence="1 2">
    <name type="scientific">Bifidobacterium breve</name>
    <dbReference type="NCBI Taxonomy" id="1685"/>
    <lineage>
        <taxon>Bacteria</taxon>
        <taxon>Bacillati</taxon>
        <taxon>Actinomycetota</taxon>
        <taxon>Actinomycetes</taxon>
        <taxon>Bifidobacteriales</taxon>
        <taxon>Bifidobacteriaceae</taxon>
        <taxon>Bifidobacterium</taxon>
    </lineage>
</organism>
<dbReference type="EMBL" id="CP023198">
    <property type="protein sequence ID" value="AUE19543.1"/>
    <property type="molecule type" value="Genomic_DNA"/>
</dbReference>
<reference evidence="1 2" key="1">
    <citation type="submission" date="2017-09" db="EMBL/GenBank/DDBJ databases">
        <title>Comparative genomics and methylome analysis of the gut commensal Bifidobacterium breve.</title>
        <authorList>
            <person name="Bottacini F."/>
            <person name="Morrissey R."/>
            <person name="Roberts R.J."/>
            <person name="James K."/>
            <person name="van Breen J."/>
            <person name="Egan M."/>
            <person name="Lambert J."/>
            <person name="van Limpt K."/>
            <person name="Stanton C."/>
            <person name="Knol J."/>
            <person name="O' Connell Motherway M."/>
            <person name="van Sinderen D."/>
        </authorList>
    </citation>
    <scope>NUCLEOTIDE SEQUENCE [LARGE SCALE GENOMIC DNA]</scope>
    <source>
        <strain evidence="1 2">DRBB29</strain>
    </source>
</reference>
<dbReference type="Proteomes" id="UP000232496">
    <property type="component" value="Chromosome"/>
</dbReference>
<evidence type="ECO:0000313" key="1">
    <source>
        <dbReference type="EMBL" id="AUE19543.1"/>
    </source>
</evidence>
<dbReference type="InterPro" id="IPR007739">
    <property type="entry name" value="RgpF"/>
</dbReference>
<gene>
    <name evidence="1" type="ORF">DRBB29_2013</name>
</gene>
<dbReference type="Pfam" id="PF05045">
    <property type="entry name" value="RgpF"/>
    <property type="match status" value="1"/>
</dbReference>
<dbReference type="AlphaFoldDB" id="A0AAN1IJG2"/>
<dbReference type="RefSeq" id="WP_106621983.1">
    <property type="nucleotide sequence ID" value="NZ_CP021552.1"/>
</dbReference>
<evidence type="ECO:0000313" key="2">
    <source>
        <dbReference type="Proteomes" id="UP000232496"/>
    </source>
</evidence>
<accession>A0AAN1IJG2</accession>
<proteinExistence type="predicted"/>
<name>A0AAN1IJG2_BIFBR</name>
<sequence length="671" mass="77237">MSVNSGHKQRLGIYCFYDKYGHAASFIKTFLDDLMDNLDDLVVVVNGQLSDQARQLFSEYTKTIIVRENKGLDVAAYKQAILTLGWEKLESYDEVICLNDTVMGPVYPFREMFACMDRKDVDFWGITAYAGETVDKEQIPTHLQAYWHAYRRSLVSSPAFHEYWETMPLWKDYAEVTRKHEMTFTKHFADLGFTWASYIDWRKYQGYSSYPLLYMPMQIVRDDRCPIFKRRSFFVDYSAYFDQTAGQPALDLYEYLRDHADYDVDMIWDAILPSYNIDDIRKAMHLDYVLPSQAINPQTHDHPRSAFIYHVYFMDLLEDTCHYIASLPEETDLYITSTEDKIPQIREYMQQHGISHQATFIPVINRGRDVSALLVAACPVVLSGKYDVIGFAHDKKSSQNQENGHHGTESQGFAYKLMENTLGSEAYVKNILTLFAENPRLGQVAPPPPYHALYFAHTIPHDWGANYEITKELLEDRLGIHVPLSPTKPTASAMGSCYWFRVEALKPLFEYGWKYEDFLPEGQMGEDGTISHAIERANGYICQSRGYYPAWVLSDRYARIEVDSLFYTAAMMMGSSAEARRGESLLTNLRGLNLATSRWRTLKIAKHRIHLGLQWITSRTVLKLPKPAQSVIYTAAWAPITAVRFVIGQIRAVLRGDFKHKSAPKKIVDGK</sequence>
<protein>
    <submittedName>
        <fullName evidence="1">Alpha-L-Rha alpha-1 2-L-rhamnosyltransferase/alpha-L-Rha alpha-1 3-L-rhamnosyltransferase</fullName>
    </submittedName>
</protein>